<proteinExistence type="predicted"/>
<evidence type="ECO:0000313" key="1">
    <source>
        <dbReference type="EMBL" id="KAG0575973.1"/>
    </source>
</evidence>
<dbReference type="Proteomes" id="UP000822688">
    <property type="component" value="Chromosome 5"/>
</dbReference>
<protein>
    <submittedName>
        <fullName evidence="1">Uncharacterized protein</fullName>
    </submittedName>
</protein>
<keyword evidence="2" id="KW-1185">Reference proteome</keyword>
<gene>
    <name evidence="1" type="ORF">KC19_5G044800</name>
</gene>
<evidence type="ECO:0000313" key="2">
    <source>
        <dbReference type="Proteomes" id="UP000822688"/>
    </source>
</evidence>
<comment type="caution">
    <text evidence="1">The sequence shown here is derived from an EMBL/GenBank/DDBJ whole genome shotgun (WGS) entry which is preliminary data.</text>
</comment>
<sequence>MEDSTSRLAKKDSAISIESMTAIIGHCPTELFQLLKARSTLTSSTLLTKPQAMSVLRSLHDTQLPLLKLNNTTRAPWIESRIPVFRQLKKLPRSDRTLA</sequence>
<accession>A0A8T0HZY3</accession>
<name>A0A8T0HZY3_CERPU</name>
<reference evidence="1" key="1">
    <citation type="submission" date="2020-06" db="EMBL/GenBank/DDBJ databases">
        <title>WGS assembly of Ceratodon purpureus strain R40.</title>
        <authorList>
            <person name="Carey S.B."/>
            <person name="Jenkins J."/>
            <person name="Shu S."/>
            <person name="Lovell J.T."/>
            <person name="Sreedasyam A."/>
            <person name="Maumus F."/>
            <person name="Tiley G.P."/>
            <person name="Fernandez-Pozo N."/>
            <person name="Barry K."/>
            <person name="Chen C."/>
            <person name="Wang M."/>
            <person name="Lipzen A."/>
            <person name="Daum C."/>
            <person name="Saski C.A."/>
            <person name="Payton A.C."/>
            <person name="Mcbreen J.C."/>
            <person name="Conrad R.E."/>
            <person name="Kollar L.M."/>
            <person name="Olsson S."/>
            <person name="Huttunen S."/>
            <person name="Landis J.B."/>
            <person name="Wickett N.J."/>
            <person name="Johnson M.G."/>
            <person name="Rensing S.A."/>
            <person name="Grimwood J."/>
            <person name="Schmutz J."/>
            <person name="Mcdaniel S.F."/>
        </authorList>
    </citation>
    <scope>NUCLEOTIDE SEQUENCE</scope>
    <source>
        <strain evidence="1">R40</strain>
    </source>
</reference>
<dbReference type="AlphaFoldDB" id="A0A8T0HZY3"/>
<organism evidence="1 2">
    <name type="scientific">Ceratodon purpureus</name>
    <name type="common">Fire moss</name>
    <name type="synonym">Dicranum purpureum</name>
    <dbReference type="NCBI Taxonomy" id="3225"/>
    <lineage>
        <taxon>Eukaryota</taxon>
        <taxon>Viridiplantae</taxon>
        <taxon>Streptophyta</taxon>
        <taxon>Embryophyta</taxon>
        <taxon>Bryophyta</taxon>
        <taxon>Bryophytina</taxon>
        <taxon>Bryopsida</taxon>
        <taxon>Dicranidae</taxon>
        <taxon>Pseudoditrichales</taxon>
        <taxon>Ditrichaceae</taxon>
        <taxon>Ceratodon</taxon>
    </lineage>
</organism>
<dbReference type="EMBL" id="CM026425">
    <property type="protein sequence ID" value="KAG0575973.1"/>
    <property type="molecule type" value="Genomic_DNA"/>
</dbReference>